<sequence length="447" mass="51225">MLGDTGPKHTNGNPSDYNTGVIAATDIPENCIAGPHPGEFKLGQNSLDEPNIDYIIEVKHKDGRITLDFESSNQWIKYVQPARDRHEQNIEFYKDRTGTIYLRTTRKLKMGEQLYAWFSEPLARESGVPFLSLQNIIGNQQYQCDKCQLSYRYPNPLKSHMMFRCKAQEAEIQPLNPYGHQWNPFLTLGCSSSRSCVPKSDYTQYFRNIQNHTTGYIKENKCFTNAWMTHLTSKSSHSRFDQMCMSPHNDCFEHNARLSPPKGITFSPAQSHFFPFQHCTNLYYNLIPTSPASNGTDHDPEAVCKNKDIKRNSAVPLPSEMEGEPLDILPKSLLTKCKSGHICIFCGKFYSRKYGLKIHLRTHTGYKPLKCKVCLRPFGDPSNLNKHVRLHAEGETPYRCEFCNKVLVRRRDLERHIRSRHPKETGASVLDSDSIKDNSDNEEIIVA</sequence>
<evidence type="ECO:0000256" key="1">
    <source>
        <dbReference type="ARBA" id="ARBA00023015"/>
    </source>
</evidence>
<dbReference type="GO" id="GO:0008270">
    <property type="term" value="F:zinc ion binding"/>
    <property type="evidence" value="ECO:0007669"/>
    <property type="project" value="UniProtKB-KW"/>
</dbReference>
<dbReference type="GO" id="GO:0010468">
    <property type="term" value="P:regulation of gene expression"/>
    <property type="evidence" value="ECO:0007669"/>
    <property type="project" value="TreeGrafter"/>
</dbReference>
<keyword evidence="3" id="KW-0862">Zinc</keyword>
<dbReference type="PANTHER" id="PTHR16515:SF21">
    <property type="entry name" value="PR DOMAIN ZINC FINGER PROTEIN 13"/>
    <property type="match status" value="1"/>
</dbReference>
<proteinExistence type="predicted"/>
<dbReference type="Gene3D" id="2.170.270.10">
    <property type="entry name" value="SET domain"/>
    <property type="match status" value="1"/>
</dbReference>
<dbReference type="AlphaFoldDB" id="A0A6J8DPB5"/>
<dbReference type="InterPro" id="IPR001214">
    <property type="entry name" value="SET_dom"/>
</dbReference>
<dbReference type="PROSITE" id="PS00028">
    <property type="entry name" value="ZINC_FINGER_C2H2_1"/>
    <property type="match status" value="3"/>
</dbReference>
<gene>
    <name evidence="5" type="ORF">MCOR_43143</name>
</gene>
<reference evidence="5 6" key="1">
    <citation type="submission" date="2020-06" db="EMBL/GenBank/DDBJ databases">
        <authorList>
            <person name="Li R."/>
            <person name="Bekaert M."/>
        </authorList>
    </citation>
    <scope>NUCLEOTIDE SEQUENCE [LARGE SCALE GENOMIC DNA]</scope>
    <source>
        <strain evidence="6">wild</strain>
    </source>
</reference>
<name>A0A6J8DPB5_MYTCO</name>
<evidence type="ECO:0000256" key="2">
    <source>
        <dbReference type="ARBA" id="ARBA00023163"/>
    </source>
</evidence>
<dbReference type="FunFam" id="3.30.160.60:FF:000616">
    <property type="entry name" value="PR domain zinc finger protein 13"/>
    <property type="match status" value="1"/>
</dbReference>
<dbReference type="InterPro" id="IPR036236">
    <property type="entry name" value="Znf_C2H2_sf"/>
</dbReference>
<keyword evidence="3" id="KW-0863">Zinc-finger</keyword>
<dbReference type="InterPro" id="IPR046341">
    <property type="entry name" value="SET_dom_sf"/>
</dbReference>
<evidence type="ECO:0000256" key="3">
    <source>
        <dbReference type="PROSITE-ProRule" id="PRU00042"/>
    </source>
</evidence>
<feature type="domain" description="C2H2-type" evidence="4">
    <location>
        <begin position="398"/>
        <end position="426"/>
    </location>
</feature>
<dbReference type="OrthoDB" id="9998363at2759"/>
<keyword evidence="1" id="KW-0805">Transcription regulation</keyword>
<evidence type="ECO:0000313" key="5">
    <source>
        <dbReference type="EMBL" id="CAC5409919.1"/>
    </source>
</evidence>
<dbReference type="Proteomes" id="UP000507470">
    <property type="component" value="Unassembled WGS sequence"/>
</dbReference>
<dbReference type="PANTHER" id="PTHR16515">
    <property type="entry name" value="PR DOMAIN ZINC FINGER PROTEIN"/>
    <property type="match status" value="1"/>
</dbReference>
<evidence type="ECO:0000259" key="4">
    <source>
        <dbReference type="PROSITE" id="PS50157"/>
    </source>
</evidence>
<feature type="domain" description="C2H2-type" evidence="4">
    <location>
        <begin position="369"/>
        <end position="396"/>
    </location>
</feature>
<dbReference type="InterPro" id="IPR050331">
    <property type="entry name" value="Zinc_finger"/>
</dbReference>
<keyword evidence="2" id="KW-0804">Transcription</keyword>
<dbReference type="InterPro" id="IPR013087">
    <property type="entry name" value="Znf_C2H2_type"/>
</dbReference>
<dbReference type="SUPFAM" id="SSF57667">
    <property type="entry name" value="beta-beta-alpha zinc fingers"/>
    <property type="match status" value="2"/>
</dbReference>
<organism evidence="5 6">
    <name type="scientific">Mytilus coruscus</name>
    <name type="common">Sea mussel</name>
    <dbReference type="NCBI Taxonomy" id="42192"/>
    <lineage>
        <taxon>Eukaryota</taxon>
        <taxon>Metazoa</taxon>
        <taxon>Spiralia</taxon>
        <taxon>Lophotrochozoa</taxon>
        <taxon>Mollusca</taxon>
        <taxon>Bivalvia</taxon>
        <taxon>Autobranchia</taxon>
        <taxon>Pteriomorphia</taxon>
        <taxon>Mytilida</taxon>
        <taxon>Mytiloidea</taxon>
        <taxon>Mytilidae</taxon>
        <taxon>Mytilinae</taxon>
        <taxon>Mytilus</taxon>
    </lineage>
</organism>
<dbReference type="Pfam" id="PF21549">
    <property type="entry name" value="PRDM2_PR"/>
    <property type="match status" value="1"/>
</dbReference>
<dbReference type="GO" id="GO:0005634">
    <property type="term" value="C:nucleus"/>
    <property type="evidence" value="ECO:0007669"/>
    <property type="project" value="TreeGrafter"/>
</dbReference>
<evidence type="ECO:0000313" key="6">
    <source>
        <dbReference type="Proteomes" id="UP000507470"/>
    </source>
</evidence>
<keyword evidence="6" id="KW-1185">Reference proteome</keyword>
<keyword evidence="3" id="KW-0479">Metal-binding</keyword>
<dbReference type="EMBL" id="CACVKT020007649">
    <property type="protein sequence ID" value="CAC5409919.1"/>
    <property type="molecule type" value="Genomic_DNA"/>
</dbReference>
<feature type="domain" description="C2H2-type" evidence="4">
    <location>
        <begin position="341"/>
        <end position="368"/>
    </location>
</feature>
<dbReference type="SMART" id="SM00355">
    <property type="entry name" value="ZnF_C2H2"/>
    <property type="match status" value="4"/>
</dbReference>
<protein>
    <submittedName>
        <fullName evidence="5">PR domain zinc finger protein 13</fullName>
    </submittedName>
</protein>
<accession>A0A6J8DPB5</accession>
<dbReference type="PROSITE" id="PS50157">
    <property type="entry name" value="ZINC_FINGER_C2H2_2"/>
    <property type="match status" value="3"/>
</dbReference>
<dbReference type="Pfam" id="PF00096">
    <property type="entry name" value="zf-C2H2"/>
    <property type="match status" value="3"/>
</dbReference>
<dbReference type="Gene3D" id="3.30.160.60">
    <property type="entry name" value="Classic Zinc Finger"/>
    <property type="match status" value="3"/>
</dbReference>